<evidence type="ECO:0000256" key="1">
    <source>
        <dbReference type="SAM" id="Phobius"/>
    </source>
</evidence>
<dbReference type="RefSeq" id="WP_284196313.1">
    <property type="nucleotide sequence ID" value="NZ_BSOG01000002.1"/>
</dbReference>
<feature type="transmembrane region" description="Helical" evidence="1">
    <location>
        <begin position="100"/>
        <end position="120"/>
    </location>
</feature>
<feature type="transmembrane region" description="Helical" evidence="1">
    <location>
        <begin position="140"/>
        <end position="160"/>
    </location>
</feature>
<dbReference type="Proteomes" id="UP001156706">
    <property type="component" value="Unassembled WGS sequence"/>
</dbReference>
<feature type="transmembrane region" description="Helical" evidence="1">
    <location>
        <begin position="208"/>
        <end position="225"/>
    </location>
</feature>
<keyword evidence="1" id="KW-0812">Transmembrane</keyword>
<feature type="transmembrane region" description="Helical" evidence="1">
    <location>
        <begin position="167"/>
        <end position="188"/>
    </location>
</feature>
<evidence type="ECO:0000313" key="3">
    <source>
        <dbReference type="Proteomes" id="UP001156706"/>
    </source>
</evidence>
<evidence type="ECO:0000313" key="2">
    <source>
        <dbReference type="EMBL" id="GLR13204.1"/>
    </source>
</evidence>
<gene>
    <name evidence="2" type="ORF">GCM10007907_19940</name>
</gene>
<protein>
    <recommendedName>
        <fullName evidence="4">DUF2157 domain-containing protein</fullName>
    </recommendedName>
</protein>
<feature type="transmembrane region" description="Helical" evidence="1">
    <location>
        <begin position="285"/>
        <end position="302"/>
    </location>
</feature>
<feature type="transmembrane region" description="Helical" evidence="1">
    <location>
        <begin position="45"/>
        <end position="66"/>
    </location>
</feature>
<feature type="transmembrane region" description="Helical" evidence="1">
    <location>
        <begin position="308"/>
        <end position="329"/>
    </location>
</feature>
<keyword evidence="3" id="KW-1185">Reference proteome</keyword>
<dbReference type="EMBL" id="BSOG01000002">
    <property type="protein sequence ID" value="GLR13204.1"/>
    <property type="molecule type" value="Genomic_DNA"/>
</dbReference>
<keyword evidence="1" id="KW-1133">Transmembrane helix</keyword>
<proteinExistence type="predicted"/>
<name>A0ABQ5YGY8_9NEIS</name>
<sequence>MKLSRQDLTHAETQGVLQAGQADALWQFLTQANPDDHAQFRFAHVLYYLGGAIAIAAMSLFMTVGYATWGPVSLTVFAVAYGFLAWRLGVWFLESKQLRIPAGILLTLTIVLVPLAVYGVEAAMGHWDDGGQYSDFHVWIDWRWLIMELATLVAAAVMLWRYRLPFMTMPVAVTLWYMSMDVAAWIAMGLANSDDYSSYFASVWDLRKFVSLGFGLLMLVLALVIDLRTRMLKQDYAFWLYLFGLLAFWGALSAMDSGSQFGKLIYCGINLGLIFVGAVLSRRAFAVFGGLGVAGYLGYLAYDVFEDSLLFAFTLSLIGLAIVFAGVWWNKHGAALGSRWRRRISPQLAELIEARQA</sequence>
<keyword evidence="1" id="KW-0472">Membrane</keyword>
<comment type="caution">
    <text evidence="2">The sequence shown here is derived from an EMBL/GenBank/DDBJ whole genome shotgun (WGS) entry which is preliminary data.</text>
</comment>
<feature type="transmembrane region" description="Helical" evidence="1">
    <location>
        <begin position="72"/>
        <end position="93"/>
    </location>
</feature>
<feature type="transmembrane region" description="Helical" evidence="1">
    <location>
        <begin position="261"/>
        <end position="280"/>
    </location>
</feature>
<organism evidence="2 3">
    <name type="scientific">Chitinimonas prasina</name>
    <dbReference type="NCBI Taxonomy" id="1434937"/>
    <lineage>
        <taxon>Bacteria</taxon>
        <taxon>Pseudomonadati</taxon>
        <taxon>Pseudomonadota</taxon>
        <taxon>Betaproteobacteria</taxon>
        <taxon>Neisseriales</taxon>
        <taxon>Chitinibacteraceae</taxon>
        <taxon>Chitinimonas</taxon>
    </lineage>
</organism>
<accession>A0ABQ5YGY8</accession>
<evidence type="ECO:0008006" key="4">
    <source>
        <dbReference type="Google" id="ProtNLM"/>
    </source>
</evidence>
<feature type="transmembrane region" description="Helical" evidence="1">
    <location>
        <begin position="237"/>
        <end position="255"/>
    </location>
</feature>
<reference evidence="3" key="1">
    <citation type="journal article" date="2019" name="Int. J. Syst. Evol. Microbiol.">
        <title>The Global Catalogue of Microorganisms (GCM) 10K type strain sequencing project: providing services to taxonomists for standard genome sequencing and annotation.</title>
        <authorList>
            <consortium name="The Broad Institute Genomics Platform"/>
            <consortium name="The Broad Institute Genome Sequencing Center for Infectious Disease"/>
            <person name="Wu L."/>
            <person name="Ma J."/>
        </authorList>
    </citation>
    <scope>NUCLEOTIDE SEQUENCE [LARGE SCALE GENOMIC DNA]</scope>
    <source>
        <strain evidence="3">NBRC 110044</strain>
    </source>
</reference>